<proteinExistence type="predicted"/>
<protein>
    <submittedName>
        <fullName evidence="1">Uncharacterized protein</fullName>
    </submittedName>
</protein>
<sequence length="176" mass="19379">MEREVNEATLKAVFAWKTCWSRSQYKPAYFGDVVKPSARVLFVGRANPLVWRVPRPALFGEAPATLILGNHEQRNGDCAVNPSKSLHYWISADAPAGQQSRCYCAGIAARIQRRADKCKLTSPRIVAVAWDCCALKSTPDSSCWDYGARDLEIPAGLTCAITYIVRGQSKLEASNS</sequence>
<dbReference type="HOGENOM" id="CLU_1524708_0_0_1"/>
<accession>C6HJF8</accession>
<evidence type="ECO:0000313" key="1">
    <source>
        <dbReference type="EMBL" id="EER39234.1"/>
    </source>
</evidence>
<organism evidence="1 2">
    <name type="scientific">Ajellomyces capsulatus (strain H143)</name>
    <name type="common">Darling's disease fungus</name>
    <name type="synonym">Histoplasma capsulatum</name>
    <dbReference type="NCBI Taxonomy" id="544712"/>
    <lineage>
        <taxon>Eukaryota</taxon>
        <taxon>Fungi</taxon>
        <taxon>Dikarya</taxon>
        <taxon>Ascomycota</taxon>
        <taxon>Pezizomycotina</taxon>
        <taxon>Eurotiomycetes</taxon>
        <taxon>Eurotiomycetidae</taxon>
        <taxon>Onygenales</taxon>
        <taxon>Ajellomycetaceae</taxon>
        <taxon>Histoplasma</taxon>
    </lineage>
</organism>
<dbReference type="Proteomes" id="UP000002624">
    <property type="component" value="Unassembled WGS sequence"/>
</dbReference>
<reference evidence="2" key="1">
    <citation type="submission" date="2009-05" db="EMBL/GenBank/DDBJ databases">
        <title>The genome sequence of Ajellomyces capsulatus strain H143.</title>
        <authorList>
            <person name="Champion M."/>
            <person name="Cuomo C.A."/>
            <person name="Ma L.-J."/>
            <person name="Henn M.R."/>
            <person name="Sil A."/>
            <person name="Goldman B."/>
            <person name="Young S.K."/>
            <person name="Kodira C.D."/>
            <person name="Zeng Q."/>
            <person name="Koehrsen M."/>
            <person name="Alvarado L."/>
            <person name="Berlin A.M."/>
            <person name="Borenstein D."/>
            <person name="Chen Z."/>
            <person name="Engels R."/>
            <person name="Freedman E."/>
            <person name="Gellesch M."/>
            <person name="Goldberg J."/>
            <person name="Griggs A."/>
            <person name="Gujja S."/>
            <person name="Heiman D.I."/>
            <person name="Hepburn T.A."/>
            <person name="Howarth C."/>
            <person name="Jen D."/>
            <person name="Larson L."/>
            <person name="Lewis B."/>
            <person name="Mehta T."/>
            <person name="Park D."/>
            <person name="Pearson M."/>
            <person name="Roberts A."/>
            <person name="Saif S."/>
            <person name="Shea T.D."/>
            <person name="Shenoy N."/>
            <person name="Sisk P."/>
            <person name="Stolte C."/>
            <person name="Sykes S."/>
            <person name="Walk T."/>
            <person name="White J."/>
            <person name="Yandava C."/>
            <person name="Klein B."/>
            <person name="McEwen J.G."/>
            <person name="Puccia R."/>
            <person name="Goldman G.H."/>
            <person name="Felipe M.S."/>
            <person name="Nino-Vega G."/>
            <person name="San-Blas G."/>
            <person name="Taylor J.W."/>
            <person name="Mendoza L."/>
            <person name="Galagan J.E."/>
            <person name="Nusbaum C."/>
            <person name="Birren B.W."/>
        </authorList>
    </citation>
    <scope>NUCLEOTIDE SEQUENCE [LARGE SCALE GENOMIC DNA]</scope>
    <source>
        <strain evidence="2">H143</strain>
    </source>
</reference>
<evidence type="ECO:0000313" key="2">
    <source>
        <dbReference type="Proteomes" id="UP000002624"/>
    </source>
</evidence>
<dbReference type="EMBL" id="GG692429">
    <property type="protein sequence ID" value="EER39234.1"/>
    <property type="molecule type" value="Genomic_DNA"/>
</dbReference>
<dbReference type="VEuPathDB" id="FungiDB:HCDG_06339"/>
<gene>
    <name evidence="1" type="ORF">HCDG_06339</name>
</gene>
<dbReference type="AlphaFoldDB" id="C6HJF8"/>
<name>C6HJF8_AJECH</name>